<dbReference type="GO" id="GO:0016020">
    <property type="term" value="C:membrane"/>
    <property type="evidence" value="ECO:0007669"/>
    <property type="project" value="UniProtKB-SubCell"/>
</dbReference>
<feature type="transmembrane region" description="Helical" evidence="7">
    <location>
        <begin position="180"/>
        <end position="198"/>
    </location>
</feature>
<comment type="subcellular location">
    <subcellularLocation>
        <location evidence="1">Membrane</location>
        <topology evidence="1">Multi-pass membrane protein</topology>
    </subcellularLocation>
</comment>
<dbReference type="InterPro" id="IPR022764">
    <property type="entry name" value="Peptidase_S54_rhomboid_dom"/>
</dbReference>
<keyword evidence="4" id="KW-0378">Hydrolase</keyword>
<feature type="transmembrane region" description="Helical" evidence="7">
    <location>
        <begin position="123"/>
        <end position="144"/>
    </location>
</feature>
<accession>A0A4R5KYV4</accession>
<dbReference type="SUPFAM" id="SSF144091">
    <property type="entry name" value="Rhomboid-like"/>
    <property type="match status" value="1"/>
</dbReference>
<comment type="similarity">
    <text evidence="2">Belongs to the peptidase S54 family.</text>
</comment>
<keyword evidence="9" id="KW-0645">Protease</keyword>
<keyword evidence="3 7" id="KW-0812">Transmembrane</keyword>
<keyword evidence="6 7" id="KW-0472">Membrane</keyword>
<feature type="transmembrane region" description="Helical" evidence="7">
    <location>
        <begin position="99"/>
        <end position="117"/>
    </location>
</feature>
<dbReference type="PANTHER" id="PTHR43731:SF14">
    <property type="entry name" value="PRESENILIN-ASSOCIATED RHOMBOID-LIKE PROTEIN, MITOCHONDRIAL"/>
    <property type="match status" value="1"/>
</dbReference>
<dbReference type="RefSeq" id="WP_133225503.1">
    <property type="nucleotide sequence ID" value="NZ_SMRT01000001.1"/>
</dbReference>
<evidence type="ECO:0000313" key="9">
    <source>
        <dbReference type="EMBL" id="TDG00793.1"/>
    </source>
</evidence>
<dbReference type="InterPro" id="IPR035952">
    <property type="entry name" value="Rhomboid-like_sf"/>
</dbReference>
<dbReference type="AlphaFoldDB" id="A0A4R5KYV4"/>
<organism evidence="9 10">
    <name type="scientific">Paenibacillus piri</name>
    <dbReference type="NCBI Taxonomy" id="2547395"/>
    <lineage>
        <taxon>Bacteria</taxon>
        <taxon>Bacillati</taxon>
        <taxon>Bacillota</taxon>
        <taxon>Bacilli</taxon>
        <taxon>Bacillales</taxon>
        <taxon>Paenibacillaceae</taxon>
        <taxon>Paenibacillus</taxon>
    </lineage>
</organism>
<evidence type="ECO:0000256" key="3">
    <source>
        <dbReference type="ARBA" id="ARBA00022692"/>
    </source>
</evidence>
<dbReference type="EMBL" id="SMRT01000001">
    <property type="protein sequence ID" value="TDG00793.1"/>
    <property type="molecule type" value="Genomic_DNA"/>
</dbReference>
<evidence type="ECO:0000256" key="5">
    <source>
        <dbReference type="ARBA" id="ARBA00022989"/>
    </source>
</evidence>
<comment type="caution">
    <text evidence="9">The sequence shown here is derived from an EMBL/GenBank/DDBJ whole genome shotgun (WGS) entry which is preliminary data.</text>
</comment>
<proteinExistence type="inferred from homology"/>
<gene>
    <name evidence="9" type="ORF">E1757_04015</name>
</gene>
<evidence type="ECO:0000259" key="8">
    <source>
        <dbReference type="Pfam" id="PF01694"/>
    </source>
</evidence>
<dbReference type="Pfam" id="PF01694">
    <property type="entry name" value="Rhomboid"/>
    <property type="match status" value="1"/>
</dbReference>
<feature type="transmembrane region" description="Helical" evidence="7">
    <location>
        <begin position="156"/>
        <end position="174"/>
    </location>
</feature>
<evidence type="ECO:0000313" key="10">
    <source>
        <dbReference type="Proteomes" id="UP000295636"/>
    </source>
</evidence>
<name>A0A4R5KYV4_9BACL</name>
<dbReference type="Proteomes" id="UP000295636">
    <property type="component" value="Unassembled WGS sequence"/>
</dbReference>
<feature type="transmembrane region" description="Helical" evidence="7">
    <location>
        <begin position="12"/>
        <end position="32"/>
    </location>
</feature>
<dbReference type="GO" id="GO:0004252">
    <property type="term" value="F:serine-type endopeptidase activity"/>
    <property type="evidence" value="ECO:0007669"/>
    <property type="project" value="InterPro"/>
</dbReference>
<reference evidence="9 10" key="1">
    <citation type="submission" date="2019-03" db="EMBL/GenBank/DDBJ databases">
        <title>This is whole genome sequence of Paenibacillus sp MS74 strain.</title>
        <authorList>
            <person name="Trinh H.N."/>
        </authorList>
    </citation>
    <scope>NUCLEOTIDE SEQUENCE [LARGE SCALE GENOMIC DNA]</scope>
    <source>
        <strain evidence="9 10">MS74</strain>
    </source>
</reference>
<protein>
    <submittedName>
        <fullName evidence="9">Rhomboid family intramembrane serine protease</fullName>
    </submittedName>
</protein>
<dbReference type="InterPro" id="IPR050925">
    <property type="entry name" value="Rhomboid_protease_S54"/>
</dbReference>
<evidence type="ECO:0000256" key="2">
    <source>
        <dbReference type="ARBA" id="ARBA00009045"/>
    </source>
</evidence>
<dbReference type="PANTHER" id="PTHR43731">
    <property type="entry name" value="RHOMBOID PROTEASE"/>
    <property type="match status" value="1"/>
</dbReference>
<evidence type="ECO:0000256" key="6">
    <source>
        <dbReference type="ARBA" id="ARBA00023136"/>
    </source>
</evidence>
<evidence type="ECO:0000256" key="7">
    <source>
        <dbReference type="SAM" id="Phobius"/>
    </source>
</evidence>
<feature type="domain" description="Peptidase S54 rhomboid" evidence="8">
    <location>
        <begin position="59"/>
        <end position="194"/>
    </location>
</feature>
<keyword evidence="10" id="KW-1185">Reference proteome</keyword>
<dbReference type="GO" id="GO:0006508">
    <property type="term" value="P:proteolysis"/>
    <property type="evidence" value="ECO:0007669"/>
    <property type="project" value="UniProtKB-KW"/>
</dbReference>
<sequence>MFLRRESLKQYIRLYPVTSLLIVIQLLVWAAMEWYGSSMDSGTLLRFGAMFGLPGLTPEPWRYVTAIFVHIGFEHLLFNSFALYVFAAPLERLLGAWKYALFYLACGIAGNIASVWLHRDDFIGAGASGAIYGVYAAYLFLSIFRKDLIDYQSKQTIRVIVIIGFLYSFIVPHVDIYAHAGGFVGGAVLTALITRFVARRQRIEAEAAGYESRDSGPDAG</sequence>
<feature type="transmembrane region" description="Helical" evidence="7">
    <location>
        <begin position="63"/>
        <end position="87"/>
    </location>
</feature>
<dbReference type="Gene3D" id="1.20.1540.10">
    <property type="entry name" value="Rhomboid-like"/>
    <property type="match status" value="1"/>
</dbReference>
<dbReference type="OrthoDB" id="9813074at2"/>
<evidence type="ECO:0000256" key="1">
    <source>
        <dbReference type="ARBA" id="ARBA00004141"/>
    </source>
</evidence>
<keyword evidence="5 7" id="KW-1133">Transmembrane helix</keyword>
<evidence type="ECO:0000256" key="4">
    <source>
        <dbReference type="ARBA" id="ARBA00022801"/>
    </source>
</evidence>